<evidence type="ECO:0000313" key="4">
    <source>
        <dbReference type="EMBL" id="NXY57311.1"/>
    </source>
</evidence>
<dbReference type="EMBL" id="VWPU01007501">
    <property type="protein sequence ID" value="NXY57311.1"/>
    <property type="molecule type" value="Genomic_DNA"/>
</dbReference>
<proteinExistence type="predicted"/>
<dbReference type="SUPFAM" id="SSF48726">
    <property type="entry name" value="Immunoglobulin"/>
    <property type="match status" value="3"/>
</dbReference>
<evidence type="ECO:0000256" key="1">
    <source>
        <dbReference type="SAM" id="MobiDB-lite"/>
    </source>
</evidence>
<dbReference type="InterPro" id="IPR013783">
    <property type="entry name" value="Ig-like_fold"/>
</dbReference>
<dbReference type="PROSITE" id="PS50835">
    <property type="entry name" value="IG_LIKE"/>
    <property type="match status" value="2"/>
</dbReference>
<reference evidence="4 5" key="1">
    <citation type="submission" date="2019-09" db="EMBL/GenBank/DDBJ databases">
        <title>Bird 10,000 Genomes (B10K) Project - Family phase.</title>
        <authorList>
            <person name="Zhang G."/>
        </authorList>
    </citation>
    <scope>NUCLEOTIDE SEQUENCE [LARGE SCALE GENOMIC DNA]</scope>
    <source>
        <strain evidence="4">B10K-OTA-212792</strain>
        <tissue evidence="4">Blood</tissue>
    </source>
</reference>
<feature type="non-terminal residue" evidence="4">
    <location>
        <position position="307"/>
    </location>
</feature>
<feature type="transmembrane region" description="Helical" evidence="2">
    <location>
        <begin position="239"/>
        <end position="265"/>
    </location>
</feature>
<feature type="region of interest" description="Disordered" evidence="1">
    <location>
        <begin position="1"/>
        <end position="20"/>
    </location>
</feature>
<dbReference type="InterPro" id="IPR003599">
    <property type="entry name" value="Ig_sub"/>
</dbReference>
<name>A0A7L4KX25_9CORV</name>
<dbReference type="PANTHER" id="PTHR13771">
    <property type="entry name" value="INTERCELLULAR ADHESION MOLECULE"/>
    <property type="match status" value="1"/>
</dbReference>
<dbReference type="SMART" id="SM00408">
    <property type="entry name" value="IGc2"/>
    <property type="match status" value="2"/>
</dbReference>
<dbReference type="GO" id="GO:0007155">
    <property type="term" value="P:cell adhesion"/>
    <property type="evidence" value="ECO:0007669"/>
    <property type="project" value="InterPro"/>
</dbReference>
<keyword evidence="5" id="KW-1185">Reference proteome</keyword>
<dbReference type="InterPro" id="IPR007110">
    <property type="entry name" value="Ig-like_dom"/>
</dbReference>
<keyword evidence="2" id="KW-0472">Membrane</keyword>
<feature type="region of interest" description="Disordered" evidence="1">
    <location>
        <begin position="89"/>
        <end position="120"/>
    </location>
</feature>
<evidence type="ECO:0000259" key="3">
    <source>
        <dbReference type="PROSITE" id="PS50835"/>
    </source>
</evidence>
<accession>A0A7L4KX25</accession>
<comment type="caution">
    <text evidence="4">The sequence shown here is derived from an EMBL/GenBank/DDBJ whole genome shotgun (WGS) entry which is preliminary data.</text>
</comment>
<dbReference type="GO" id="GO:0005178">
    <property type="term" value="F:integrin binding"/>
    <property type="evidence" value="ECO:0007669"/>
    <property type="project" value="InterPro"/>
</dbReference>
<gene>
    <name evidence="4" type="primary">Icam5</name>
    <name evidence="4" type="ORF">CALWIL_R15800</name>
</gene>
<dbReference type="AlphaFoldDB" id="A0A7L4KX25"/>
<sequence length="307" mass="32194">SRDGGTHHGQPITGRGGRVVTRADGGRYVCRATNRHGVAVRSVVVTVEYRPSIGERGCPERRLWLEGTPAELGCAATGNPPPRVTCARLGDSRDPPTATPNATRAELGDSQDPPQATPNVTRAHAGTYQCRATNAHGSAFRNVTVAVEYGPAGVTLRVLPSANVTRGSGFTVDCGAEGVPAPTYTWALPPAPNLRLAADNRSVTVTRATTANRGVYTCTASNRHGRRAGSVVVRVDESWLVVLVALGALGAVTALGLAVAGGYYLKTTACKKGEYNVRDAEGSSEAACLHRHRDNHGDVFGIQLTQP</sequence>
<dbReference type="InterPro" id="IPR003598">
    <property type="entry name" value="Ig_sub2"/>
</dbReference>
<dbReference type="Pfam" id="PF13927">
    <property type="entry name" value="Ig_3"/>
    <property type="match status" value="2"/>
</dbReference>
<dbReference type="PANTHER" id="PTHR13771:SF8">
    <property type="entry name" value="INTERCELLULAR ADHESION MOLECULE 4"/>
    <property type="match status" value="1"/>
</dbReference>
<dbReference type="Proteomes" id="UP000576729">
    <property type="component" value="Unassembled WGS sequence"/>
</dbReference>
<dbReference type="InterPro" id="IPR047012">
    <property type="entry name" value="ICAM_VCAM"/>
</dbReference>
<evidence type="ECO:0000313" key="5">
    <source>
        <dbReference type="Proteomes" id="UP000576729"/>
    </source>
</evidence>
<keyword evidence="2" id="KW-1133">Transmembrane helix</keyword>
<dbReference type="SMART" id="SM00409">
    <property type="entry name" value="IG"/>
    <property type="match status" value="2"/>
</dbReference>
<evidence type="ECO:0000256" key="2">
    <source>
        <dbReference type="SAM" id="Phobius"/>
    </source>
</evidence>
<dbReference type="InterPro" id="IPR036179">
    <property type="entry name" value="Ig-like_dom_sf"/>
</dbReference>
<feature type="domain" description="Ig-like" evidence="3">
    <location>
        <begin position="51"/>
        <end position="146"/>
    </location>
</feature>
<dbReference type="GO" id="GO:0005886">
    <property type="term" value="C:plasma membrane"/>
    <property type="evidence" value="ECO:0007669"/>
    <property type="project" value="TreeGrafter"/>
</dbReference>
<organism evidence="4 5">
    <name type="scientific">Callaeas wilsoni</name>
    <name type="common">North Island kokako</name>
    <dbReference type="NCBI Taxonomy" id="1347786"/>
    <lineage>
        <taxon>Eukaryota</taxon>
        <taxon>Metazoa</taxon>
        <taxon>Chordata</taxon>
        <taxon>Craniata</taxon>
        <taxon>Vertebrata</taxon>
        <taxon>Euteleostomi</taxon>
        <taxon>Archelosauria</taxon>
        <taxon>Archosauria</taxon>
        <taxon>Dinosauria</taxon>
        <taxon>Saurischia</taxon>
        <taxon>Theropoda</taxon>
        <taxon>Coelurosauria</taxon>
        <taxon>Aves</taxon>
        <taxon>Neognathae</taxon>
        <taxon>Neoaves</taxon>
        <taxon>Telluraves</taxon>
        <taxon>Australaves</taxon>
        <taxon>Passeriformes</taxon>
        <taxon>Corvoidea</taxon>
        <taxon>Callaeidae</taxon>
        <taxon>Callaeas</taxon>
    </lineage>
</organism>
<dbReference type="Gene3D" id="2.60.40.10">
    <property type="entry name" value="Immunoglobulins"/>
    <property type="match status" value="3"/>
</dbReference>
<feature type="domain" description="Ig-like" evidence="3">
    <location>
        <begin position="151"/>
        <end position="234"/>
    </location>
</feature>
<feature type="non-terminal residue" evidence="4">
    <location>
        <position position="1"/>
    </location>
</feature>
<protein>
    <submittedName>
        <fullName evidence="4">ICAM5 protein</fullName>
    </submittedName>
</protein>
<keyword evidence="2" id="KW-0812">Transmembrane</keyword>